<evidence type="ECO:0000313" key="4">
    <source>
        <dbReference type="Proteomes" id="UP000229366"/>
    </source>
</evidence>
<dbReference type="RefSeq" id="WP_100379671.1">
    <property type="nucleotide sequence ID" value="NZ_CBCSBW010000003.1"/>
</dbReference>
<evidence type="ECO:0000256" key="1">
    <source>
        <dbReference type="SAM" id="MobiDB-lite"/>
    </source>
</evidence>
<dbReference type="PANTHER" id="PTHR38690:SF1">
    <property type="entry name" value="PROTEASE"/>
    <property type="match status" value="1"/>
</dbReference>
<evidence type="ECO:0000259" key="2">
    <source>
        <dbReference type="Pfam" id="PF13116"/>
    </source>
</evidence>
<proteinExistence type="predicted"/>
<evidence type="ECO:0000313" key="3">
    <source>
        <dbReference type="EMBL" id="PJI79242.1"/>
    </source>
</evidence>
<feature type="region of interest" description="Disordered" evidence="1">
    <location>
        <begin position="1377"/>
        <end position="1405"/>
    </location>
</feature>
<dbReference type="Proteomes" id="UP000229366">
    <property type="component" value="Unassembled WGS sequence"/>
</dbReference>
<sequence>MLKKFVPYRLLSAFQKPAPGSRSRWRKRALILGSLILALLLLGHLGVRFVLWPQIEKSKSTLESMMSNRLGASVTMDDVQVSWTGIRPKFVIQGLKVTQLTKLTKPYSTSALPAAAPLMIERIQGELSWLSFYYLTPYFHQISANGVQLYIERNAKGFISVAGIPIHSSSGDLSTENWLLAQNNIEINHAKLIWEDQQTQKLKTTIDIERFRFNNGIRKHQAELTALTPWSQNPIQVHADFVHRLGSQAGNWHNWTGQFSWDTSALNLNQLLKDIALPLNDLQGQLTSKGSIGLDAGKANESQLFLAIDQLKFQLNKDEAPIEFGRIETNLVQEIDRGLNSITTKTLSWRATNDLTTKPLETLSPITFRWRTPEASGEIKTFGFSSPKIQLEDISLFALNLPLSKKIRQWVKVAAANGELENLEMNWSENKSALASLPVPGNWFSSVKLDFSISAKLNNISFTGVNPSLPSIANLTGNLTSNQKQGNLTINSSKLKLNLDDFLSASSFIFNSAKGEISWTEQKGAWLINAKKLQLSNAEITASLDLNYLAAGPKQSDQITLDMQFIQAKLATIHRYLPVGMDKEIREYLGKAFDSGDIQDGSFHIKGSVDQIPFSDGQNGEFTLHLPIVGVSYKPAPLMPTKQGVWSAFNNINGKIGMKQSALSVDIDRANYKNTAISNVHAQIPDVSAKKLILLINGQVIGDGSQIMEYVAVSPIGVQQPSLVKDLSVSGPINLDLGLKLPLSSIENANIDAKLTLSGNKVQWGSIPPLENLKGKVRITEKNPEFENVTANFLGGNLNVSSALSTTDSASFNISGTTDARFIKNYVATIPGSPPYLKLLNAMSGTAKYEGSLNFNKLGSQTNLAFDLRNWAILAPSPANKLAGSPMLGQLKLRTFPATKLNLVRADWSAKLGEDYFLQGNLDSDGVYKNAIGIGSPLNLPQQGLAINIVSKELNLDTWMDFIGSGQPKNSMPEVKVAEKSSDSTQVTAQIKRLIVLDRAWDDFNLNAVEKNDAWQLRLSAPLLAGQMQWTPSNIDQSSGLITGRLSKLKVPEQIRVVETTSLDSTQAMKKTGSQSSQTKQALSPSNIPSLDITIDDLTLKEAQLGQIKLRTKTTQDTVKIESLQVNNPQANSTITGQWVGKNSNTGEMSSLSANVDVKDFGRMISRWSNPQSVEGGTGKLNANVSWSGPIFLPDEASLTGKVSVDLAQGRLLEVNTDSAKLLDVLSLQSLFKFATLDLRGSLGNLATKGTPFKSITSRFEINQGIAQAEQFTMILDQARVALSGQINIPQKTQDLRITIFPTIDATAGSLAAFAINPIIGLGAVLGQYLITSQINRTMQTDYLVQGSWRDPEVVPLDQKGQPLDAKTLNTIRTKNLLKEQDKPDLPSTPQQNPTGTPASNSLPS</sequence>
<name>A0A2M8VQ07_9BURK</name>
<accession>A0A2M8VQ07</accession>
<dbReference type="EMBL" id="PGTX01000003">
    <property type="protein sequence ID" value="PJI79242.1"/>
    <property type="molecule type" value="Genomic_DNA"/>
</dbReference>
<dbReference type="OrthoDB" id="8521382at2"/>
<dbReference type="InterPro" id="IPR025263">
    <property type="entry name" value="YhdP_central"/>
</dbReference>
<dbReference type="InterPro" id="IPR011836">
    <property type="entry name" value="YhdP"/>
</dbReference>
<organism evidence="3 4">
    <name type="scientific">Polynucleobacter brandtiae</name>
    <dbReference type="NCBI Taxonomy" id="1938816"/>
    <lineage>
        <taxon>Bacteria</taxon>
        <taxon>Pseudomonadati</taxon>
        <taxon>Pseudomonadota</taxon>
        <taxon>Betaproteobacteria</taxon>
        <taxon>Burkholderiales</taxon>
        <taxon>Burkholderiaceae</taxon>
        <taxon>Polynucleobacter</taxon>
    </lineage>
</organism>
<feature type="region of interest" description="Disordered" evidence="1">
    <location>
        <begin position="1065"/>
        <end position="1086"/>
    </location>
</feature>
<feature type="compositionally biased region" description="Polar residues" evidence="1">
    <location>
        <begin position="1388"/>
        <end position="1405"/>
    </location>
</feature>
<keyword evidence="4" id="KW-1185">Reference proteome</keyword>
<gene>
    <name evidence="3" type="ORF">B0G85_1346</name>
</gene>
<dbReference type="Pfam" id="PF13116">
    <property type="entry name" value="YhdP"/>
    <property type="match status" value="1"/>
</dbReference>
<protein>
    <submittedName>
        <fullName evidence="3">Uncharacterized protein (TIGR02099 family)</fullName>
    </submittedName>
</protein>
<dbReference type="PANTHER" id="PTHR38690">
    <property type="entry name" value="PROTEASE-RELATED"/>
    <property type="match status" value="1"/>
</dbReference>
<feature type="domain" description="YhdP central" evidence="2">
    <location>
        <begin position="30"/>
        <end position="1354"/>
    </location>
</feature>
<comment type="caution">
    <text evidence="3">The sequence shown here is derived from an EMBL/GenBank/DDBJ whole genome shotgun (WGS) entry which is preliminary data.</text>
</comment>
<reference evidence="3 4" key="1">
    <citation type="submission" date="2017-11" db="EMBL/GenBank/DDBJ databases">
        <title>Genomic Encyclopedia of Type Strains, Phase III (KMG-III): the genomes of soil and plant-associated and newly described type strains.</title>
        <authorList>
            <person name="Whitman W."/>
        </authorList>
    </citation>
    <scope>NUCLEOTIDE SEQUENCE [LARGE SCALE GENOMIC DNA]</scope>
    <source>
        <strain evidence="3 4">UB-Domo-W1</strain>
    </source>
</reference>